<dbReference type="Gene3D" id="1.25.40.20">
    <property type="entry name" value="Ankyrin repeat-containing domain"/>
    <property type="match status" value="1"/>
</dbReference>
<protein>
    <recommendedName>
        <fullName evidence="5">Ankyrin repeat protein</fullName>
    </recommendedName>
</protein>
<feature type="compositionally biased region" description="Basic and acidic residues" evidence="1">
    <location>
        <begin position="676"/>
        <end position="698"/>
    </location>
</feature>
<evidence type="ECO:0008006" key="5">
    <source>
        <dbReference type="Google" id="ProtNLM"/>
    </source>
</evidence>
<evidence type="ECO:0000313" key="4">
    <source>
        <dbReference type="Proteomes" id="UP001320420"/>
    </source>
</evidence>
<dbReference type="InterPro" id="IPR036770">
    <property type="entry name" value="Ankyrin_rpt-contain_sf"/>
</dbReference>
<feature type="compositionally biased region" description="Basic and acidic residues" evidence="1">
    <location>
        <begin position="66"/>
        <end position="78"/>
    </location>
</feature>
<feature type="compositionally biased region" description="Low complexity" evidence="1">
    <location>
        <begin position="287"/>
        <end position="299"/>
    </location>
</feature>
<name>A0AAN9YMQ5_9PEZI</name>
<keyword evidence="2" id="KW-1133">Transmembrane helix</keyword>
<keyword evidence="2" id="KW-0472">Membrane</keyword>
<sequence>MEEGHDPLSAITISSLINDGTPSIETVPNGQEPHIGNIKPADHDKKDVKPIGTSGHQDQEALGAPKEAKNHKEIRRPLDGTNTNMVESTGAGIEDAVDRIAEEDEMGQEEGKGEAPESEGVNMEVDKPVLMELLTPELPNIDIVAVHDINESCEMAWVYSPLDYTRESLTWKYGMTGEEAVETRTDDRTVAVDSRHNNGNRTSLEGPSHLSADGIDIPQMMKSSTASISGIKGDLNEDDVGNHKGNVNLPVEKPLFELEDTQFCGLKMTTGITPHKRLGYEDRIMRSSGHTHSHGPSSSVNQPYTSSKVSTWLTDPTMLAGRFDRGPPMIPPLKSHTQRANPRFKGRMVIDSEGLWEKFHSAAVEHHVSIVSFYKTGIARRHIEGVKFPTLHRNPRRPARLKGMFEGPRDPSYLKVVNELKAGLLIKASAYKGWDDLLTYFIDSNYNLAATDWRGRHALHYAAACVNDSAVRQLASAALATAPYLLSSQDKEGFTPLHLIVKQAVDSKPKQEDRYPFESIVDKLLKALEGCSDTGDLKERKDFYNKSAWEYAVDTEHWWVRARKTRNLRTGARAPRHEQPPVLFTPIGYFEQFACKKSEATLVQFYIANEENKDYIDEQQVPIFWLLYDLCYTFQRLFQQNLSRESCKKAACRWIHLPANNEQWIHDLFAQIRRTDKSMHGRRREDTSKASKGKRPESQGRSSYLSATAPVDENNKKGAIALFMPILGFEEHGNRQSLTSAMLKAITSNQFTYHMLNDTEQRDGSQVFFRWADKKQNLMNNGAPSLESLHEQERPEPPFTAGHPILMVDQLWLWILEDEATVITSFPNTWDSSSGYNLIRHILRNEVENNDNRPLIRSPLDLANLVVRGSVDFIRRQGPMEITLEECFQSSINDIVEAEKQATQFQRFNNLIQGLNERQVNQKDRADLTNSLFNLTEEAHSLAMIMRIQDELMTIKGVFLKQKEVLNQFLNLTNKHVQRQSAHDQDDAKSQLSEASESKDSDNTNLAQDNLNLVNSNIAAVEEMTRNEYDEVSWPIRQVMSLLFGISLGIISLIIAAILSADTVPKLLAKVRGKMRSLHKPSRGSCPDTGGGHGYDSNTDSDFDALYSQDHSDNISTRTGNLARELARKMTRKPAPNKSVFGNFINCHDYAPLFGRWHFHERIPLLRRFWRLDDSTSHRTPRHPLQRMKHNLYQGLVGLFLDPWVHRTYEGRVEPEGGEDGGAMPSEIRDPSLNTPVRGALTTPCAESGIDVSGQQRDDSTERNPSAAPFELDRGKLTWRRQAGRNSSGQQPDDMV</sequence>
<evidence type="ECO:0000256" key="1">
    <source>
        <dbReference type="SAM" id="MobiDB-lite"/>
    </source>
</evidence>
<reference evidence="3 4" key="1">
    <citation type="submission" date="2024-02" db="EMBL/GenBank/DDBJ databases">
        <title>De novo assembly and annotation of 12 fungi associated with fruit tree decline syndrome in Ontario, Canada.</title>
        <authorList>
            <person name="Sulman M."/>
            <person name="Ellouze W."/>
            <person name="Ilyukhin E."/>
        </authorList>
    </citation>
    <scope>NUCLEOTIDE SEQUENCE [LARGE SCALE GENOMIC DNA]</scope>
    <source>
        <strain evidence="3 4">M11/M66-122</strain>
    </source>
</reference>
<feature type="region of interest" description="Disordered" evidence="1">
    <location>
        <begin position="1"/>
        <end position="92"/>
    </location>
</feature>
<dbReference type="SUPFAM" id="SSF48403">
    <property type="entry name" value="Ankyrin repeat"/>
    <property type="match status" value="1"/>
</dbReference>
<comment type="caution">
    <text evidence="3">The sequence shown here is derived from an EMBL/GenBank/DDBJ whole genome shotgun (WGS) entry which is preliminary data.</text>
</comment>
<feature type="region of interest" description="Disordered" evidence="1">
    <location>
        <begin position="978"/>
        <end position="1007"/>
    </location>
</feature>
<organism evidence="3 4">
    <name type="scientific">Diatrype stigma</name>
    <dbReference type="NCBI Taxonomy" id="117547"/>
    <lineage>
        <taxon>Eukaryota</taxon>
        <taxon>Fungi</taxon>
        <taxon>Dikarya</taxon>
        <taxon>Ascomycota</taxon>
        <taxon>Pezizomycotina</taxon>
        <taxon>Sordariomycetes</taxon>
        <taxon>Xylariomycetidae</taxon>
        <taxon>Xylariales</taxon>
        <taxon>Diatrypaceae</taxon>
        <taxon>Diatrype</taxon>
    </lineage>
</organism>
<evidence type="ECO:0000256" key="2">
    <source>
        <dbReference type="SAM" id="Phobius"/>
    </source>
</evidence>
<feature type="region of interest" description="Disordered" evidence="1">
    <location>
        <begin position="286"/>
        <end position="306"/>
    </location>
</feature>
<keyword evidence="2" id="KW-0812">Transmembrane</keyword>
<proteinExistence type="predicted"/>
<feature type="region of interest" description="Disordered" evidence="1">
    <location>
        <begin position="676"/>
        <end position="709"/>
    </location>
</feature>
<feature type="region of interest" description="Disordered" evidence="1">
    <location>
        <begin position="1212"/>
        <end position="1296"/>
    </location>
</feature>
<feature type="compositionally biased region" description="Basic and acidic residues" evidence="1">
    <location>
        <begin position="40"/>
        <end position="49"/>
    </location>
</feature>
<dbReference type="Proteomes" id="UP001320420">
    <property type="component" value="Unassembled WGS sequence"/>
</dbReference>
<feature type="compositionally biased region" description="Polar residues" evidence="1">
    <location>
        <begin position="11"/>
        <end position="29"/>
    </location>
</feature>
<feature type="compositionally biased region" description="Polar residues" evidence="1">
    <location>
        <begin position="1284"/>
        <end position="1296"/>
    </location>
</feature>
<accession>A0AAN9YMQ5</accession>
<gene>
    <name evidence="3" type="ORF">SLS62_008753</name>
</gene>
<keyword evidence="4" id="KW-1185">Reference proteome</keyword>
<feature type="region of interest" description="Disordered" evidence="1">
    <location>
        <begin position="193"/>
        <end position="215"/>
    </location>
</feature>
<dbReference type="EMBL" id="JAKJXP020000084">
    <property type="protein sequence ID" value="KAK7748292.1"/>
    <property type="molecule type" value="Genomic_DNA"/>
</dbReference>
<feature type="transmembrane region" description="Helical" evidence="2">
    <location>
        <begin position="1042"/>
        <end position="1064"/>
    </location>
</feature>
<evidence type="ECO:0000313" key="3">
    <source>
        <dbReference type="EMBL" id="KAK7748292.1"/>
    </source>
</evidence>